<evidence type="ECO:0000313" key="3">
    <source>
        <dbReference type="EMBL" id="TGK91312.1"/>
    </source>
</evidence>
<reference evidence="3" key="1">
    <citation type="journal article" date="2019" name="PLoS Negl. Trop. Dis.">
        <title>Revisiting the worldwide diversity of Leptospira species in the environment.</title>
        <authorList>
            <person name="Vincent A.T."/>
            <person name="Schiettekatte O."/>
            <person name="Bourhy P."/>
            <person name="Veyrier F.J."/>
            <person name="Picardeau M."/>
        </authorList>
    </citation>
    <scope>NUCLEOTIDE SEQUENCE [LARGE SCALE GENOMIC DNA]</scope>
    <source>
        <strain evidence="3">201800277</strain>
    </source>
</reference>
<dbReference type="Gene3D" id="1.20.120.1200">
    <property type="entry name" value="NADH-ubiquinone/plastoquinone oxidoreductase chain 6, subunit NuoJ"/>
    <property type="match status" value="1"/>
</dbReference>
<comment type="catalytic activity">
    <reaction evidence="2">
        <text>a quinone + NADH + 5 H(+)(in) = a quinol + NAD(+) + 4 H(+)(out)</text>
        <dbReference type="Rhea" id="RHEA:57888"/>
        <dbReference type="ChEBI" id="CHEBI:15378"/>
        <dbReference type="ChEBI" id="CHEBI:24646"/>
        <dbReference type="ChEBI" id="CHEBI:57540"/>
        <dbReference type="ChEBI" id="CHEBI:57945"/>
        <dbReference type="ChEBI" id="CHEBI:132124"/>
    </reaction>
</comment>
<dbReference type="InterPro" id="IPR001457">
    <property type="entry name" value="NADH_UbQ/plastoQ_OxRdtase_su6"/>
</dbReference>
<proteinExistence type="inferred from homology"/>
<dbReference type="OrthoDB" id="345831at2"/>
<feature type="transmembrane region" description="Helical" evidence="2">
    <location>
        <begin position="41"/>
        <end position="64"/>
    </location>
</feature>
<dbReference type="Pfam" id="PF00499">
    <property type="entry name" value="Oxidored_q3"/>
    <property type="match status" value="1"/>
</dbReference>
<keyword evidence="2" id="KW-0472">Membrane</keyword>
<keyword evidence="2" id="KW-1133">Transmembrane helix</keyword>
<comment type="function">
    <text evidence="2">NDH-1 shuttles electrons from NADH, via FMN and iron-sulfur (Fe-S) centers, to quinones in the respiratory chain. Couples the redox reaction to proton translocation (for every two electrons transferred, four hydrogen ions are translocated across the cytoplasmic membrane), and thus conserves the redox energy in a proton gradient.</text>
</comment>
<keyword evidence="2" id="KW-0812">Transmembrane</keyword>
<dbReference type="Proteomes" id="UP000297891">
    <property type="component" value="Unassembled WGS sequence"/>
</dbReference>
<dbReference type="PANTHER" id="PTHR33269">
    <property type="entry name" value="NADH-UBIQUINONE OXIDOREDUCTASE CHAIN 6"/>
    <property type="match status" value="1"/>
</dbReference>
<name>A0A2M9Y3G0_9LEPT</name>
<dbReference type="EMBL" id="RQFP01000014">
    <property type="protein sequence ID" value="TGK91312.1"/>
    <property type="molecule type" value="Genomic_DNA"/>
</dbReference>
<sequence>MVEIIYMNIESSPSFLLFIFFGTVTVITALSVIFQKNPVVSAVSLVFTFFALAGIYGIMGALFIATMQVLVYAGAIMVLVVFVLMLLSQRAETLSRYRKHPIRLVLLSVFVFGFFFLLYSALTTGVPHSDQMGKGYELSEYSFPIQGTGTVNAKGNVGVVGASTYLDYLLPFEMISILLLVAVLGAVILAKKKATEVEQTKDNVL</sequence>
<comment type="caution">
    <text evidence="3">The sequence shown here is derived from an EMBL/GenBank/DDBJ whole genome shotgun (WGS) entry which is preliminary data.</text>
</comment>
<evidence type="ECO:0000313" key="4">
    <source>
        <dbReference type="Proteomes" id="UP000297891"/>
    </source>
</evidence>
<keyword evidence="2" id="KW-0520">NAD</keyword>
<protein>
    <recommendedName>
        <fullName evidence="2">NADH-quinone oxidoreductase subunit J</fullName>
        <ecNumber evidence="2">7.1.1.-</ecNumber>
    </recommendedName>
</protein>
<keyword evidence="4" id="KW-1185">Reference proteome</keyword>
<dbReference type="InterPro" id="IPR042106">
    <property type="entry name" value="Nuo/plastoQ_OxRdtase_6_NuoJ"/>
</dbReference>
<gene>
    <name evidence="3" type="ORF">EHQ30_13870</name>
</gene>
<dbReference type="EC" id="7.1.1.-" evidence="2"/>
<comment type="subcellular location">
    <subcellularLocation>
        <location evidence="2">Cell membrane</location>
        <topology evidence="2">Multi-pass membrane protein</topology>
    </subcellularLocation>
</comment>
<organism evidence="3 4">
    <name type="scientific">Leptospira brenneri</name>
    <dbReference type="NCBI Taxonomy" id="2023182"/>
    <lineage>
        <taxon>Bacteria</taxon>
        <taxon>Pseudomonadati</taxon>
        <taxon>Spirochaetota</taxon>
        <taxon>Spirochaetia</taxon>
        <taxon>Leptospirales</taxon>
        <taxon>Leptospiraceae</taxon>
        <taxon>Leptospira</taxon>
    </lineage>
</organism>
<dbReference type="GO" id="GO:0008137">
    <property type="term" value="F:NADH dehydrogenase (ubiquinone) activity"/>
    <property type="evidence" value="ECO:0007669"/>
    <property type="project" value="UniProtKB-UniRule"/>
</dbReference>
<keyword evidence="2" id="KW-0874">Quinone</keyword>
<dbReference type="GO" id="GO:0048038">
    <property type="term" value="F:quinone binding"/>
    <property type="evidence" value="ECO:0007669"/>
    <property type="project" value="UniProtKB-UniRule"/>
</dbReference>
<dbReference type="AlphaFoldDB" id="A0A2M9Y3G0"/>
<dbReference type="RefSeq" id="WP_100790408.1">
    <property type="nucleotide sequence ID" value="NZ_NPDQ01000003.1"/>
</dbReference>
<comment type="similarity">
    <text evidence="1 2">Belongs to the complex I subunit 6 family.</text>
</comment>
<dbReference type="GO" id="GO:0005886">
    <property type="term" value="C:plasma membrane"/>
    <property type="evidence" value="ECO:0007669"/>
    <property type="project" value="UniProtKB-SubCell"/>
</dbReference>
<dbReference type="PANTHER" id="PTHR33269:SF17">
    <property type="entry name" value="NADH-UBIQUINONE OXIDOREDUCTASE CHAIN 6"/>
    <property type="match status" value="1"/>
</dbReference>
<feature type="transmembrane region" description="Helical" evidence="2">
    <location>
        <begin position="70"/>
        <end position="88"/>
    </location>
</feature>
<feature type="transmembrane region" description="Helical" evidence="2">
    <location>
        <begin position="15"/>
        <end position="34"/>
    </location>
</feature>
<evidence type="ECO:0000256" key="1">
    <source>
        <dbReference type="ARBA" id="ARBA00005698"/>
    </source>
</evidence>
<feature type="transmembrane region" description="Helical" evidence="2">
    <location>
        <begin position="100"/>
        <end position="122"/>
    </location>
</feature>
<keyword evidence="2" id="KW-1003">Cell membrane</keyword>
<evidence type="ECO:0000256" key="2">
    <source>
        <dbReference type="RuleBase" id="RU004429"/>
    </source>
</evidence>
<accession>A0A2M9Y3G0</accession>
<feature type="transmembrane region" description="Helical" evidence="2">
    <location>
        <begin position="168"/>
        <end position="190"/>
    </location>
</feature>